<dbReference type="OMA" id="CGAAYHR"/>
<comment type="subcellular location">
    <subcellularLocation>
        <location evidence="1">Membrane</location>
        <topology evidence="1">Multi-pass membrane protein</topology>
    </subcellularLocation>
</comment>
<keyword evidence="4 5" id="KW-0472">Membrane</keyword>
<dbReference type="GO" id="GO:0005886">
    <property type="term" value="C:plasma membrane"/>
    <property type="evidence" value="ECO:0007669"/>
    <property type="project" value="InterPro"/>
</dbReference>
<dbReference type="PANTHER" id="PTHR28013:SF3">
    <property type="entry name" value="PROTEIN DCV1-RELATED"/>
    <property type="match status" value="1"/>
</dbReference>
<proteinExistence type="predicted"/>
<dbReference type="PANTHER" id="PTHR28013">
    <property type="entry name" value="PROTEIN DCV1-RELATED"/>
    <property type="match status" value="1"/>
</dbReference>
<name>G4TPB0_SERID</name>
<dbReference type="GO" id="GO:0035838">
    <property type="term" value="C:growing cell tip"/>
    <property type="evidence" value="ECO:0007669"/>
    <property type="project" value="TreeGrafter"/>
</dbReference>
<feature type="transmembrane region" description="Helical" evidence="5">
    <location>
        <begin position="121"/>
        <end position="141"/>
    </location>
</feature>
<dbReference type="EMBL" id="CAFZ01000205">
    <property type="protein sequence ID" value="CCA73153.1"/>
    <property type="molecule type" value="Genomic_DNA"/>
</dbReference>
<dbReference type="OrthoDB" id="2354757at2759"/>
<evidence type="ECO:0000256" key="4">
    <source>
        <dbReference type="ARBA" id="ARBA00023136"/>
    </source>
</evidence>
<dbReference type="eggNOG" id="ENOG502S0K3">
    <property type="taxonomic scope" value="Eukaryota"/>
</dbReference>
<evidence type="ECO:0000256" key="2">
    <source>
        <dbReference type="ARBA" id="ARBA00022692"/>
    </source>
</evidence>
<gene>
    <name evidence="7" type="ORF">PIIN_07107</name>
</gene>
<organism evidence="7 8">
    <name type="scientific">Serendipita indica (strain DSM 11827)</name>
    <name type="common">Root endophyte fungus</name>
    <name type="synonym">Piriformospora indica</name>
    <dbReference type="NCBI Taxonomy" id="1109443"/>
    <lineage>
        <taxon>Eukaryota</taxon>
        <taxon>Fungi</taxon>
        <taxon>Dikarya</taxon>
        <taxon>Basidiomycota</taxon>
        <taxon>Agaricomycotina</taxon>
        <taxon>Agaricomycetes</taxon>
        <taxon>Sebacinales</taxon>
        <taxon>Serendipitaceae</taxon>
        <taxon>Serendipita</taxon>
    </lineage>
</organism>
<reference evidence="7 8" key="1">
    <citation type="journal article" date="2011" name="PLoS Pathog.">
        <title>Endophytic Life Strategies Decoded by Genome and Transcriptome Analyses of the Mutualistic Root Symbiont Piriformospora indica.</title>
        <authorList>
            <person name="Zuccaro A."/>
            <person name="Lahrmann U."/>
            <person name="Guldener U."/>
            <person name="Langen G."/>
            <person name="Pfiffi S."/>
            <person name="Biedenkopf D."/>
            <person name="Wong P."/>
            <person name="Samans B."/>
            <person name="Grimm C."/>
            <person name="Basiewicz M."/>
            <person name="Murat C."/>
            <person name="Martin F."/>
            <person name="Kogel K.H."/>
        </authorList>
    </citation>
    <scope>NUCLEOTIDE SEQUENCE [LARGE SCALE GENOMIC DNA]</scope>
    <source>
        <strain evidence="7 8">DSM 11827</strain>
    </source>
</reference>
<evidence type="ECO:0000256" key="1">
    <source>
        <dbReference type="ARBA" id="ARBA00004141"/>
    </source>
</evidence>
<dbReference type="AlphaFoldDB" id="G4TPB0"/>
<dbReference type="InParanoid" id="G4TPB0"/>
<dbReference type="HOGENOM" id="CLU_076420_3_0_1"/>
<dbReference type="GO" id="GO:0032153">
    <property type="term" value="C:cell division site"/>
    <property type="evidence" value="ECO:0007669"/>
    <property type="project" value="TreeGrafter"/>
</dbReference>
<comment type="caution">
    <text evidence="7">The sequence shown here is derived from an EMBL/GenBank/DDBJ whole genome shotgun (WGS) entry which is preliminary data.</text>
</comment>
<keyword evidence="3 5" id="KW-1133">Transmembrane helix</keyword>
<accession>G4TPB0</accession>
<keyword evidence="6" id="KW-0732">Signal</keyword>
<protein>
    <submittedName>
        <fullName evidence="7">Related to palI protein</fullName>
    </submittedName>
</protein>
<evidence type="ECO:0000313" key="7">
    <source>
        <dbReference type="EMBL" id="CCA73153.1"/>
    </source>
</evidence>
<dbReference type="InterPro" id="IPR051380">
    <property type="entry name" value="pH-response_reg_palI/RIM9"/>
</dbReference>
<dbReference type="Pfam" id="PF06687">
    <property type="entry name" value="SUR7"/>
    <property type="match status" value="1"/>
</dbReference>
<evidence type="ECO:0000256" key="3">
    <source>
        <dbReference type="ARBA" id="ARBA00022989"/>
    </source>
</evidence>
<feature type="transmembrane region" description="Helical" evidence="5">
    <location>
        <begin position="161"/>
        <end position="181"/>
    </location>
</feature>
<sequence length="196" mass="20578">MASPALPGLFCCFAAFVLLVFACVSGNAWSAISFLDANVNGRVVHFGVFGYTGIKATVGYDIQDAVGSFPDNTLGTNALKALTYVMILHPIAAAFALIACIFGLCGAGFSRIGTILMSLSAALATLITLVVWVIDMSLWGIVRNRIRNHGPPGSTANYGNANWLVLGALVALILGFCTAAFGSCMPSRRRANVNRV</sequence>
<feature type="transmembrane region" description="Helical" evidence="5">
    <location>
        <begin position="87"/>
        <end position="109"/>
    </location>
</feature>
<dbReference type="InterPro" id="IPR009571">
    <property type="entry name" value="SUR7/Rim9-like_fungi"/>
</dbReference>
<keyword evidence="8" id="KW-1185">Reference proteome</keyword>
<dbReference type="Proteomes" id="UP000007148">
    <property type="component" value="Unassembled WGS sequence"/>
</dbReference>
<evidence type="ECO:0000256" key="5">
    <source>
        <dbReference type="SAM" id="Phobius"/>
    </source>
</evidence>
<feature type="signal peptide" evidence="6">
    <location>
        <begin position="1"/>
        <end position="30"/>
    </location>
</feature>
<keyword evidence="2 5" id="KW-0812">Transmembrane</keyword>
<evidence type="ECO:0000256" key="6">
    <source>
        <dbReference type="SAM" id="SignalP"/>
    </source>
</evidence>
<feature type="chain" id="PRO_5003468683" evidence="6">
    <location>
        <begin position="31"/>
        <end position="196"/>
    </location>
</feature>
<evidence type="ECO:0000313" key="8">
    <source>
        <dbReference type="Proteomes" id="UP000007148"/>
    </source>
</evidence>